<reference evidence="10 11" key="1">
    <citation type="journal article" date="2022" name="Nat. Ecol. Evol.">
        <title>A masculinizing supergene underlies an exaggerated male reproductive morph in a spider.</title>
        <authorList>
            <person name="Hendrickx F."/>
            <person name="De Corte Z."/>
            <person name="Sonet G."/>
            <person name="Van Belleghem S.M."/>
            <person name="Kostlbacher S."/>
            <person name="Vangestel C."/>
        </authorList>
    </citation>
    <scope>NUCLEOTIDE SEQUENCE [LARGE SCALE GENOMIC DNA]</scope>
    <source>
        <strain evidence="10">W744_W776</strain>
    </source>
</reference>
<evidence type="ECO:0000256" key="2">
    <source>
        <dbReference type="ARBA" id="ARBA00022490"/>
    </source>
</evidence>
<dbReference type="InterPro" id="IPR019734">
    <property type="entry name" value="TPR_rpt"/>
</dbReference>
<dbReference type="Gene3D" id="1.25.40.10">
    <property type="entry name" value="Tetratricopeptide repeat domain"/>
    <property type="match status" value="1"/>
</dbReference>
<evidence type="ECO:0000313" key="11">
    <source>
        <dbReference type="Proteomes" id="UP000827092"/>
    </source>
</evidence>
<dbReference type="Proteomes" id="UP000827092">
    <property type="component" value="Unassembled WGS sequence"/>
</dbReference>
<keyword evidence="4" id="KW-0802">TPR repeat</keyword>
<dbReference type="PANTHER" id="PTHR23040:SF1">
    <property type="entry name" value="OUTER DYNEIN ARM-DOCKING COMPLEX SUBUNIT 4"/>
    <property type="match status" value="1"/>
</dbReference>
<feature type="region of interest" description="Disordered" evidence="9">
    <location>
        <begin position="284"/>
        <end position="320"/>
    </location>
</feature>
<comment type="caution">
    <text evidence="10">The sequence shown here is derived from an EMBL/GenBank/DDBJ whole genome shotgun (WGS) entry which is preliminary data.</text>
</comment>
<dbReference type="GO" id="GO:0005930">
    <property type="term" value="C:axoneme"/>
    <property type="evidence" value="ECO:0007669"/>
    <property type="project" value="UniProtKB-SubCell"/>
</dbReference>
<feature type="region of interest" description="Disordered" evidence="9">
    <location>
        <begin position="406"/>
        <end position="446"/>
    </location>
</feature>
<evidence type="ECO:0000256" key="5">
    <source>
        <dbReference type="ARBA" id="ARBA00023212"/>
    </source>
</evidence>
<sequence>MSRLTVQPPGMLDALAEDFRKTSIDETMPQWQEISKMKLSPFDHRGSVLPAESASMVSEDSRRPSLLADAESELTKMLSIDSSGLEPADDERRVSRTDEIYTDKARAAMVVIGTKDIKEALERKKAVEKFRKSPEAKSAAILFEQARFLVHQSRFKEALVFINKALKVDAKRKDWITEKSLCYFKMLKPETALNHVDEVLTMDSKYFQALLLKGEILYSMWDLERAMLCFVEGRRLRPENSECLRGVHKIRMALEEISAYRDTQLGKKRKKSLTSELKLAKSRSVSLSPTRSPNILSANTARSSSRRYSSRISPISSTSKSSSTVSLLQDEVAAFRAQRPRTAYVRRRTSSIGKELLGVKLTNEAVPNTITEEHNLRLGTGVGKRSPTSLKPQLCLDDIVNELSDRSSRSGSWKSDSSFKMSNQKSRSDESEGFEPSDSSSMEGSYKGFKKKKILKKRSKELRAAEKVKRIKPISSSGPKIAAALEKDRVFVESLMKNKGLRNARTPYTKKVLRIVRDLHSFVVEREEYWNNRERFIRHVKMEDPFIA</sequence>
<keyword evidence="6" id="KW-0966">Cell projection</keyword>
<evidence type="ECO:0000313" key="10">
    <source>
        <dbReference type="EMBL" id="KAG8190507.1"/>
    </source>
</evidence>
<dbReference type="AlphaFoldDB" id="A0AAV6V2D4"/>
<organism evidence="10 11">
    <name type="scientific">Oedothorax gibbosus</name>
    <dbReference type="NCBI Taxonomy" id="931172"/>
    <lineage>
        <taxon>Eukaryota</taxon>
        <taxon>Metazoa</taxon>
        <taxon>Ecdysozoa</taxon>
        <taxon>Arthropoda</taxon>
        <taxon>Chelicerata</taxon>
        <taxon>Arachnida</taxon>
        <taxon>Araneae</taxon>
        <taxon>Araneomorphae</taxon>
        <taxon>Entelegynae</taxon>
        <taxon>Araneoidea</taxon>
        <taxon>Linyphiidae</taxon>
        <taxon>Erigoninae</taxon>
        <taxon>Oedothorax</taxon>
    </lineage>
</organism>
<evidence type="ECO:0000256" key="3">
    <source>
        <dbReference type="ARBA" id="ARBA00022737"/>
    </source>
</evidence>
<evidence type="ECO:0000256" key="1">
    <source>
        <dbReference type="ARBA" id="ARBA00004430"/>
    </source>
</evidence>
<dbReference type="EMBL" id="JAFNEN010000182">
    <property type="protein sequence ID" value="KAG8190507.1"/>
    <property type="molecule type" value="Genomic_DNA"/>
</dbReference>
<proteinExistence type="predicted"/>
<name>A0AAV6V2D4_9ARAC</name>
<dbReference type="InterPro" id="IPR011990">
    <property type="entry name" value="TPR-like_helical_dom_sf"/>
</dbReference>
<protein>
    <recommendedName>
        <fullName evidence="7">Outer dynein arm-docking complex subunit 4</fullName>
    </recommendedName>
    <alternativeName>
        <fullName evidence="8">Tetratricopeptide repeat protein 25</fullName>
    </alternativeName>
</protein>
<evidence type="ECO:0000256" key="7">
    <source>
        <dbReference type="ARBA" id="ARBA00034139"/>
    </source>
</evidence>
<dbReference type="SUPFAM" id="SSF48452">
    <property type="entry name" value="TPR-like"/>
    <property type="match status" value="1"/>
</dbReference>
<keyword evidence="11" id="KW-1185">Reference proteome</keyword>
<feature type="compositionally biased region" description="Low complexity" evidence="9">
    <location>
        <begin position="310"/>
        <end position="320"/>
    </location>
</feature>
<evidence type="ECO:0000256" key="6">
    <source>
        <dbReference type="ARBA" id="ARBA00023273"/>
    </source>
</evidence>
<dbReference type="SMART" id="SM00028">
    <property type="entry name" value="TPR"/>
    <property type="match status" value="2"/>
</dbReference>
<dbReference type="InterPro" id="IPR040111">
    <property type="entry name" value="ODAD4"/>
</dbReference>
<evidence type="ECO:0000256" key="9">
    <source>
        <dbReference type="SAM" id="MobiDB-lite"/>
    </source>
</evidence>
<feature type="compositionally biased region" description="Low complexity" evidence="9">
    <location>
        <begin position="409"/>
        <end position="422"/>
    </location>
</feature>
<keyword evidence="5" id="KW-0206">Cytoskeleton</keyword>
<keyword evidence="2" id="KW-0963">Cytoplasm</keyword>
<gene>
    <name evidence="10" type="ORF">JTE90_006677</name>
</gene>
<feature type="compositionally biased region" description="Polar residues" evidence="9">
    <location>
        <begin position="284"/>
        <end position="301"/>
    </location>
</feature>
<evidence type="ECO:0000256" key="8">
    <source>
        <dbReference type="ARBA" id="ARBA00034143"/>
    </source>
</evidence>
<accession>A0AAV6V2D4</accession>
<evidence type="ECO:0000256" key="4">
    <source>
        <dbReference type="ARBA" id="ARBA00022803"/>
    </source>
</evidence>
<keyword evidence="3" id="KW-0677">Repeat</keyword>
<comment type="subcellular location">
    <subcellularLocation>
        <location evidence="1">Cytoplasm</location>
        <location evidence="1">Cytoskeleton</location>
        <location evidence="1">Cilium axoneme</location>
    </subcellularLocation>
</comment>
<dbReference type="PANTHER" id="PTHR23040">
    <property type="match status" value="1"/>
</dbReference>